<organism evidence="5 6">
    <name type="scientific">Ligilactobacillus animalis</name>
    <dbReference type="NCBI Taxonomy" id="1605"/>
    <lineage>
        <taxon>Bacteria</taxon>
        <taxon>Bacillati</taxon>
        <taxon>Bacillota</taxon>
        <taxon>Bacilli</taxon>
        <taxon>Lactobacillales</taxon>
        <taxon>Lactobacillaceae</taxon>
        <taxon>Ligilactobacillus</taxon>
    </lineage>
</organism>
<dbReference type="PANTHER" id="PTHR10302:SF27">
    <property type="entry name" value="SINGLE-STRANDED DNA-BINDING PROTEIN"/>
    <property type="match status" value="1"/>
</dbReference>
<dbReference type="InterPro" id="IPR012340">
    <property type="entry name" value="NA-bd_OB-fold"/>
</dbReference>
<protein>
    <recommendedName>
        <fullName evidence="2 3">Single-stranded DNA-binding protein</fullName>
        <shortName evidence="2">SSB</shortName>
    </recommendedName>
</protein>
<dbReference type="InterPro" id="IPR000424">
    <property type="entry name" value="Primosome_PriB/ssb"/>
</dbReference>
<dbReference type="Proteomes" id="UP001238155">
    <property type="component" value="Chromosome"/>
</dbReference>
<name>A0AAJ6FP89_9LACO</name>
<evidence type="ECO:0000313" key="5">
    <source>
        <dbReference type="EMBL" id="WHQ80644.1"/>
    </source>
</evidence>
<evidence type="ECO:0000256" key="2">
    <source>
        <dbReference type="HAMAP-Rule" id="MF_00984"/>
    </source>
</evidence>
<dbReference type="HAMAP" id="MF_00984">
    <property type="entry name" value="SSB"/>
    <property type="match status" value="1"/>
</dbReference>
<evidence type="ECO:0000313" key="6">
    <source>
        <dbReference type="Proteomes" id="UP001238155"/>
    </source>
</evidence>
<evidence type="ECO:0000256" key="1">
    <source>
        <dbReference type="ARBA" id="ARBA00023125"/>
    </source>
</evidence>
<dbReference type="Gene3D" id="2.40.50.140">
    <property type="entry name" value="Nucleic acid-binding proteins"/>
    <property type="match status" value="1"/>
</dbReference>
<dbReference type="RefSeq" id="WP_283534838.1">
    <property type="nucleotide sequence ID" value="NZ_CP123751.1"/>
</dbReference>
<comment type="subunit">
    <text evidence="2">Homotetramer.</text>
</comment>
<evidence type="ECO:0000256" key="4">
    <source>
        <dbReference type="SAM" id="MobiDB-lite"/>
    </source>
</evidence>
<feature type="region of interest" description="Disordered" evidence="4">
    <location>
        <begin position="103"/>
        <end position="136"/>
    </location>
</feature>
<dbReference type="GO" id="GO:0003697">
    <property type="term" value="F:single-stranded DNA binding"/>
    <property type="evidence" value="ECO:0007669"/>
    <property type="project" value="UniProtKB-UniRule"/>
</dbReference>
<dbReference type="EMBL" id="CP123751">
    <property type="protein sequence ID" value="WHQ80644.1"/>
    <property type="molecule type" value="Genomic_DNA"/>
</dbReference>
<dbReference type="PROSITE" id="PS50935">
    <property type="entry name" value="SSB"/>
    <property type="match status" value="1"/>
</dbReference>
<dbReference type="GO" id="GO:0006260">
    <property type="term" value="P:DNA replication"/>
    <property type="evidence" value="ECO:0007669"/>
    <property type="project" value="InterPro"/>
</dbReference>
<dbReference type="PIRSF" id="PIRSF002070">
    <property type="entry name" value="SSB"/>
    <property type="match status" value="1"/>
</dbReference>
<dbReference type="SUPFAM" id="SSF50249">
    <property type="entry name" value="Nucleic acid-binding proteins"/>
    <property type="match status" value="1"/>
</dbReference>
<reference evidence="5" key="1">
    <citation type="submission" date="2023-04" db="EMBL/GenBank/DDBJ databases">
        <title>Four porcine-derived lactic acid bacteria strains analyses and their evaluation as potential probiotics based on genomics.</title>
        <authorList>
            <person name="Niu D."/>
        </authorList>
    </citation>
    <scope>NUCLEOTIDE SEQUENCE</scope>
    <source>
        <strain evidence="5">ZSB1</strain>
    </source>
</reference>
<dbReference type="CDD" id="cd04496">
    <property type="entry name" value="SSB_OBF"/>
    <property type="match status" value="1"/>
</dbReference>
<evidence type="ECO:0000256" key="3">
    <source>
        <dbReference type="PIRNR" id="PIRNR002070"/>
    </source>
</evidence>
<gene>
    <name evidence="5" type="primary">ssb</name>
    <name evidence="5" type="ORF">QFF56_02880</name>
</gene>
<keyword evidence="1 2" id="KW-0238">DNA-binding</keyword>
<dbReference type="NCBIfam" id="TIGR00621">
    <property type="entry name" value="ssb"/>
    <property type="match status" value="1"/>
</dbReference>
<accession>A0AAJ6FP89</accession>
<dbReference type="PANTHER" id="PTHR10302">
    <property type="entry name" value="SINGLE-STRANDED DNA-BINDING PROTEIN"/>
    <property type="match status" value="1"/>
</dbReference>
<sequence>MINNVTLTGRLTKDPELKHSQNGTAFANATLAVERSFTNAQGERETDFIRLTASGKRAETFAKYFNKGELVGVEGSIRTRNYEDQSGQKVYITEVAIDKTHFLQSKKDKQQNSYTNNADPFAGAQQDNAPEIDWPF</sequence>
<dbReference type="AlphaFoldDB" id="A0AAJ6FP89"/>
<dbReference type="GO" id="GO:0009295">
    <property type="term" value="C:nucleoid"/>
    <property type="evidence" value="ECO:0007669"/>
    <property type="project" value="TreeGrafter"/>
</dbReference>
<dbReference type="InterPro" id="IPR011344">
    <property type="entry name" value="ssDNA-bd"/>
</dbReference>
<comment type="caution">
    <text evidence="2">Lacks conserved residue(s) required for the propagation of feature annotation.</text>
</comment>
<dbReference type="Pfam" id="PF00436">
    <property type="entry name" value="SSB"/>
    <property type="match status" value="1"/>
</dbReference>
<proteinExistence type="inferred from homology"/>